<reference evidence="7 8" key="1">
    <citation type="submission" date="2019-03" db="EMBL/GenBank/DDBJ databases">
        <title>Genomic Encyclopedia of Archaeal and Bacterial Type Strains, Phase II (KMG-II): from individual species to whole genera.</title>
        <authorList>
            <person name="Goeker M."/>
        </authorList>
    </citation>
    <scope>NUCLEOTIDE SEQUENCE [LARGE SCALE GENOMIC DNA]</scope>
    <source>
        <strain evidence="7 8">DSM 19035</strain>
    </source>
</reference>
<evidence type="ECO:0000256" key="3">
    <source>
        <dbReference type="ARBA" id="ARBA00023157"/>
    </source>
</evidence>
<dbReference type="GO" id="GO:0016853">
    <property type="term" value="F:isomerase activity"/>
    <property type="evidence" value="ECO:0007669"/>
    <property type="project" value="UniProtKB-KW"/>
</dbReference>
<accession>A0A4R6SZZ7</accession>
<comment type="caution">
    <text evidence="7">The sequence shown here is derived from an EMBL/GenBank/DDBJ whole genome shotgun (WGS) entry which is preliminary data.</text>
</comment>
<dbReference type="OrthoDB" id="743079at2"/>
<dbReference type="GO" id="GO:0017004">
    <property type="term" value="P:cytochrome complex assembly"/>
    <property type="evidence" value="ECO:0007669"/>
    <property type="project" value="UniProtKB-KW"/>
</dbReference>
<keyword evidence="8" id="KW-1185">Reference proteome</keyword>
<keyword evidence="5" id="KW-0732">Signal</keyword>
<dbReference type="PROSITE" id="PS51352">
    <property type="entry name" value="THIOREDOXIN_2"/>
    <property type="match status" value="1"/>
</dbReference>
<comment type="subcellular location">
    <subcellularLocation>
        <location evidence="1">Cell envelope</location>
    </subcellularLocation>
</comment>
<dbReference type="Pfam" id="PF08534">
    <property type="entry name" value="Redoxin"/>
    <property type="match status" value="1"/>
</dbReference>
<keyword evidence="2" id="KW-0201">Cytochrome c-type biogenesis</keyword>
<name>A0A4R6SZZ7_9SPHI</name>
<keyword evidence="3" id="KW-1015">Disulfide bond</keyword>
<feature type="chain" id="PRO_5020964990" evidence="5">
    <location>
        <begin position="19"/>
        <end position="491"/>
    </location>
</feature>
<sequence>MRKILFLFALISCQFVNAQSINVTITGSPDSVVKVIYPVNGVDFSWFDNSKRFTLDANHSVKIPNTMNTAGKIYLVNNGKSQSVFVEPGQSLQIDVDATGKDQIVKIQGTNAEGILFSRTLDRPYYQNKSRMYLKKDSSFAGAIKLVDKDLQKDISKFDSLLALKKISPAYYRQAKRDLTYYYAAVSVSLITAQYARTTYKPAHPDYKATLDKDFENGWEVVFKKYPLTGDLDIAAPDFFDYAKDYVSWYRLMYLPKKNGTYDQDPFTPENRFDKYYNGFAANFKGKALEYLQARYIFEEAMQKQYEPQLVKLYEKFKTTYPESPYNPYISPLADEIIAYHAKATETFKSNQTLLASASINSFEQLIAPFKGKTVYIDMWATWCSPCKAEFAFNPELKKFLAAKNVEMLYISMDGDQADKQWKDMIKFYDLSGNHVRTTTSLRQDLMNKFWDGKSYAIPRYLIVKNGLIVQDNAKRPGDKDNLYAEISKYL</sequence>
<evidence type="ECO:0000256" key="1">
    <source>
        <dbReference type="ARBA" id="ARBA00004196"/>
    </source>
</evidence>
<dbReference type="Gene3D" id="3.40.30.10">
    <property type="entry name" value="Glutaredoxin"/>
    <property type="match status" value="1"/>
</dbReference>
<feature type="domain" description="Thioredoxin" evidence="6">
    <location>
        <begin position="331"/>
        <end position="491"/>
    </location>
</feature>
<dbReference type="CDD" id="cd02966">
    <property type="entry name" value="TlpA_like_family"/>
    <property type="match status" value="1"/>
</dbReference>
<dbReference type="InterPro" id="IPR036249">
    <property type="entry name" value="Thioredoxin-like_sf"/>
</dbReference>
<dbReference type="InterPro" id="IPR050553">
    <property type="entry name" value="Thioredoxin_ResA/DsbE_sf"/>
</dbReference>
<evidence type="ECO:0000256" key="4">
    <source>
        <dbReference type="ARBA" id="ARBA00023284"/>
    </source>
</evidence>
<organism evidence="7 8">
    <name type="scientific">Pedobacter metabolipauper</name>
    <dbReference type="NCBI Taxonomy" id="425513"/>
    <lineage>
        <taxon>Bacteria</taxon>
        <taxon>Pseudomonadati</taxon>
        <taxon>Bacteroidota</taxon>
        <taxon>Sphingobacteriia</taxon>
        <taxon>Sphingobacteriales</taxon>
        <taxon>Sphingobacteriaceae</taxon>
        <taxon>Pedobacter</taxon>
    </lineage>
</organism>
<dbReference type="SUPFAM" id="SSF52833">
    <property type="entry name" value="Thioredoxin-like"/>
    <property type="match status" value="1"/>
</dbReference>
<evidence type="ECO:0000313" key="8">
    <source>
        <dbReference type="Proteomes" id="UP000295620"/>
    </source>
</evidence>
<protein>
    <submittedName>
        <fullName evidence="7">Thiol-disulfide isomerase/thioredoxin</fullName>
    </submittedName>
</protein>
<keyword evidence="7" id="KW-0413">Isomerase</keyword>
<dbReference type="PANTHER" id="PTHR42852">
    <property type="entry name" value="THIOL:DISULFIDE INTERCHANGE PROTEIN DSBE"/>
    <property type="match status" value="1"/>
</dbReference>
<dbReference type="GO" id="GO:0030313">
    <property type="term" value="C:cell envelope"/>
    <property type="evidence" value="ECO:0007669"/>
    <property type="project" value="UniProtKB-SubCell"/>
</dbReference>
<evidence type="ECO:0000256" key="2">
    <source>
        <dbReference type="ARBA" id="ARBA00022748"/>
    </source>
</evidence>
<dbReference type="EMBL" id="SNYC01000003">
    <property type="protein sequence ID" value="TDQ11702.1"/>
    <property type="molecule type" value="Genomic_DNA"/>
</dbReference>
<gene>
    <name evidence="7" type="ORF">ATK78_0825</name>
</gene>
<keyword evidence="4" id="KW-0676">Redox-active center</keyword>
<dbReference type="InterPro" id="IPR013740">
    <property type="entry name" value="Redoxin"/>
</dbReference>
<dbReference type="Proteomes" id="UP000295620">
    <property type="component" value="Unassembled WGS sequence"/>
</dbReference>
<evidence type="ECO:0000259" key="6">
    <source>
        <dbReference type="PROSITE" id="PS51352"/>
    </source>
</evidence>
<evidence type="ECO:0000313" key="7">
    <source>
        <dbReference type="EMBL" id="TDQ11702.1"/>
    </source>
</evidence>
<proteinExistence type="predicted"/>
<dbReference type="RefSeq" id="WP_133574753.1">
    <property type="nucleotide sequence ID" value="NZ_SNYC01000003.1"/>
</dbReference>
<dbReference type="InterPro" id="IPR013766">
    <property type="entry name" value="Thioredoxin_domain"/>
</dbReference>
<dbReference type="GO" id="GO:0016491">
    <property type="term" value="F:oxidoreductase activity"/>
    <property type="evidence" value="ECO:0007669"/>
    <property type="project" value="InterPro"/>
</dbReference>
<dbReference type="AlphaFoldDB" id="A0A4R6SZZ7"/>
<feature type="signal peptide" evidence="5">
    <location>
        <begin position="1"/>
        <end position="18"/>
    </location>
</feature>
<evidence type="ECO:0000256" key="5">
    <source>
        <dbReference type="SAM" id="SignalP"/>
    </source>
</evidence>
<dbReference type="PANTHER" id="PTHR42852:SF6">
    <property type="entry name" value="THIOL:DISULFIDE INTERCHANGE PROTEIN DSBE"/>
    <property type="match status" value="1"/>
</dbReference>